<proteinExistence type="predicted"/>
<dbReference type="PROSITE" id="PS50949">
    <property type="entry name" value="HTH_GNTR"/>
    <property type="match status" value="1"/>
</dbReference>
<dbReference type="GO" id="GO:0003677">
    <property type="term" value="F:DNA binding"/>
    <property type="evidence" value="ECO:0007669"/>
    <property type="project" value="UniProtKB-KW"/>
</dbReference>
<organism evidence="5 6">
    <name type="scientific">Thermosyntropha lipolytica DSM 11003</name>
    <dbReference type="NCBI Taxonomy" id="1123382"/>
    <lineage>
        <taxon>Bacteria</taxon>
        <taxon>Bacillati</taxon>
        <taxon>Bacillota</taxon>
        <taxon>Clostridia</taxon>
        <taxon>Eubacteriales</taxon>
        <taxon>Syntrophomonadaceae</taxon>
        <taxon>Thermosyntropha</taxon>
    </lineage>
</organism>
<dbReference type="CDD" id="cd07377">
    <property type="entry name" value="WHTH_GntR"/>
    <property type="match status" value="1"/>
</dbReference>
<evidence type="ECO:0000256" key="2">
    <source>
        <dbReference type="ARBA" id="ARBA00023125"/>
    </source>
</evidence>
<dbReference type="Gene3D" id="1.10.10.10">
    <property type="entry name" value="Winged helix-like DNA-binding domain superfamily/Winged helix DNA-binding domain"/>
    <property type="match status" value="1"/>
</dbReference>
<dbReference type="OrthoDB" id="163333at2"/>
<evidence type="ECO:0000313" key="5">
    <source>
        <dbReference type="EMBL" id="SHG42223.1"/>
    </source>
</evidence>
<sequence length="124" mass="14706">MDFAADRPIYMQIIEDFKRRMIRGELKTGDKIPSQREYAQMVRVNPNTVQRAYREMENMGLVETLRGQGTFVRVEEEMLMAMKKEMAEEIAERFVREMKDLGFDYEDIKMLVEKFLHKGGQSND</sequence>
<dbReference type="Pfam" id="PF00392">
    <property type="entry name" value="GntR"/>
    <property type="match status" value="1"/>
</dbReference>
<dbReference type="InterPro" id="IPR000524">
    <property type="entry name" value="Tscrpt_reg_HTH_GntR"/>
</dbReference>
<dbReference type="Proteomes" id="UP000242329">
    <property type="component" value="Unassembled WGS sequence"/>
</dbReference>
<dbReference type="GO" id="GO:0003700">
    <property type="term" value="F:DNA-binding transcription factor activity"/>
    <property type="evidence" value="ECO:0007669"/>
    <property type="project" value="InterPro"/>
</dbReference>
<evidence type="ECO:0000313" key="6">
    <source>
        <dbReference type="Proteomes" id="UP000242329"/>
    </source>
</evidence>
<dbReference type="RefSeq" id="WP_073088992.1">
    <property type="nucleotide sequence ID" value="NZ_FQWY01000003.1"/>
</dbReference>
<dbReference type="SMART" id="SM00345">
    <property type="entry name" value="HTH_GNTR"/>
    <property type="match status" value="1"/>
</dbReference>
<keyword evidence="6" id="KW-1185">Reference proteome</keyword>
<dbReference type="STRING" id="1123382.SAMN02745221_00163"/>
<dbReference type="PANTHER" id="PTHR38445:SF9">
    <property type="entry name" value="HTH-TYPE TRANSCRIPTIONAL REPRESSOR YTRA"/>
    <property type="match status" value="1"/>
</dbReference>
<gene>
    <name evidence="5" type="ORF">SAMN02745221_00163</name>
</gene>
<evidence type="ECO:0000256" key="3">
    <source>
        <dbReference type="ARBA" id="ARBA00023163"/>
    </source>
</evidence>
<feature type="domain" description="HTH gntR-type" evidence="4">
    <location>
        <begin position="7"/>
        <end position="75"/>
    </location>
</feature>
<keyword evidence="3" id="KW-0804">Transcription</keyword>
<name>A0A1M5JQF7_9FIRM</name>
<protein>
    <submittedName>
        <fullName evidence="5">Transcriptional regulator, GntR family</fullName>
    </submittedName>
</protein>
<evidence type="ECO:0000259" key="4">
    <source>
        <dbReference type="PROSITE" id="PS50949"/>
    </source>
</evidence>
<keyword evidence="2" id="KW-0238">DNA-binding</keyword>
<reference evidence="6" key="1">
    <citation type="submission" date="2016-11" db="EMBL/GenBank/DDBJ databases">
        <authorList>
            <person name="Varghese N."/>
            <person name="Submissions S."/>
        </authorList>
    </citation>
    <scope>NUCLEOTIDE SEQUENCE [LARGE SCALE GENOMIC DNA]</scope>
    <source>
        <strain evidence="6">DSM 11003</strain>
    </source>
</reference>
<dbReference type="EMBL" id="FQWY01000003">
    <property type="protein sequence ID" value="SHG42223.1"/>
    <property type="molecule type" value="Genomic_DNA"/>
</dbReference>
<dbReference type="SUPFAM" id="SSF46785">
    <property type="entry name" value="Winged helix' DNA-binding domain"/>
    <property type="match status" value="1"/>
</dbReference>
<dbReference type="InterPro" id="IPR036388">
    <property type="entry name" value="WH-like_DNA-bd_sf"/>
</dbReference>
<dbReference type="InterPro" id="IPR036390">
    <property type="entry name" value="WH_DNA-bd_sf"/>
</dbReference>
<dbReference type="AlphaFoldDB" id="A0A1M5JQF7"/>
<evidence type="ECO:0000256" key="1">
    <source>
        <dbReference type="ARBA" id="ARBA00023015"/>
    </source>
</evidence>
<accession>A0A1M5JQF7</accession>
<dbReference type="PANTHER" id="PTHR38445">
    <property type="entry name" value="HTH-TYPE TRANSCRIPTIONAL REPRESSOR YTRA"/>
    <property type="match status" value="1"/>
</dbReference>
<keyword evidence="1" id="KW-0805">Transcription regulation</keyword>